<dbReference type="Gene3D" id="3.30.160.60">
    <property type="entry name" value="Classic Zinc Finger"/>
    <property type="match status" value="6"/>
</dbReference>
<dbReference type="GO" id="GO:0005634">
    <property type="term" value="C:nucleus"/>
    <property type="evidence" value="ECO:0007669"/>
    <property type="project" value="UniProtKB-SubCell"/>
</dbReference>
<evidence type="ECO:0000259" key="9">
    <source>
        <dbReference type="PROSITE" id="PS50157"/>
    </source>
</evidence>
<dbReference type="GO" id="GO:0008270">
    <property type="term" value="F:zinc ion binding"/>
    <property type="evidence" value="ECO:0007669"/>
    <property type="project" value="UniProtKB-KW"/>
</dbReference>
<feature type="domain" description="C2H2-type" evidence="9">
    <location>
        <begin position="120"/>
        <end position="145"/>
    </location>
</feature>
<keyword evidence="11" id="KW-1185">Reference proteome</keyword>
<evidence type="ECO:0000256" key="6">
    <source>
        <dbReference type="ARBA" id="ARBA00023242"/>
    </source>
</evidence>
<reference evidence="10" key="1">
    <citation type="submission" date="2022-01" db="UniProtKB">
        <authorList>
            <consortium name="EnsemblMetazoa"/>
        </authorList>
    </citation>
    <scope>IDENTIFICATION</scope>
</reference>
<feature type="domain" description="C2H2-type" evidence="9">
    <location>
        <begin position="229"/>
        <end position="256"/>
    </location>
</feature>
<comment type="subcellular location">
    <subcellularLocation>
        <location evidence="1">Nucleus</location>
    </subcellularLocation>
</comment>
<dbReference type="PANTHER" id="PTHR24394:SF29">
    <property type="entry name" value="MYONEURIN"/>
    <property type="match status" value="1"/>
</dbReference>
<feature type="compositionally biased region" description="Basic and acidic residues" evidence="8">
    <location>
        <begin position="292"/>
        <end position="315"/>
    </location>
</feature>
<evidence type="ECO:0000256" key="2">
    <source>
        <dbReference type="ARBA" id="ARBA00022723"/>
    </source>
</evidence>
<feature type="region of interest" description="Disordered" evidence="8">
    <location>
        <begin position="292"/>
        <end position="319"/>
    </location>
</feature>
<accession>A0A8I6RR08</accession>
<dbReference type="RefSeq" id="XP_014248545.1">
    <property type="nucleotide sequence ID" value="XM_014393059.2"/>
</dbReference>
<feature type="region of interest" description="Disordered" evidence="8">
    <location>
        <begin position="18"/>
        <end position="52"/>
    </location>
</feature>
<feature type="domain" description="C2H2-type" evidence="9">
    <location>
        <begin position="176"/>
        <end position="198"/>
    </location>
</feature>
<evidence type="ECO:0000256" key="5">
    <source>
        <dbReference type="ARBA" id="ARBA00022833"/>
    </source>
</evidence>
<feature type="compositionally biased region" description="Basic and acidic residues" evidence="8">
    <location>
        <begin position="39"/>
        <end position="50"/>
    </location>
</feature>
<feature type="domain" description="C2H2-type" evidence="9">
    <location>
        <begin position="55"/>
        <end position="84"/>
    </location>
</feature>
<keyword evidence="5" id="KW-0862">Zinc</keyword>
<evidence type="ECO:0000313" key="10">
    <source>
        <dbReference type="EnsemblMetazoa" id="XP_014248545.1"/>
    </source>
</evidence>
<dbReference type="Proteomes" id="UP000494040">
    <property type="component" value="Unassembled WGS sequence"/>
</dbReference>
<dbReference type="InterPro" id="IPR013087">
    <property type="entry name" value="Znf_C2H2_type"/>
</dbReference>
<evidence type="ECO:0000256" key="1">
    <source>
        <dbReference type="ARBA" id="ARBA00004123"/>
    </source>
</evidence>
<feature type="domain" description="C2H2-type" evidence="9">
    <location>
        <begin position="268"/>
        <end position="296"/>
    </location>
</feature>
<dbReference type="OrthoDB" id="2687452at2759"/>
<dbReference type="GO" id="GO:0000981">
    <property type="term" value="F:DNA-binding transcription factor activity, RNA polymerase II-specific"/>
    <property type="evidence" value="ECO:0007669"/>
    <property type="project" value="TreeGrafter"/>
</dbReference>
<keyword evidence="2" id="KW-0479">Metal-binding</keyword>
<keyword evidence="4 7" id="KW-0863">Zinc-finger</keyword>
<dbReference type="PROSITE" id="PS00028">
    <property type="entry name" value="ZINC_FINGER_C2H2_1"/>
    <property type="match status" value="8"/>
</dbReference>
<dbReference type="KEGG" id="clec:106666131"/>
<keyword evidence="6" id="KW-0539">Nucleus</keyword>
<organism evidence="10 11">
    <name type="scientific">Cimex lectularius</name>
    <name type="common">Bed bug</name>
    <name type="synonym">Acanthia lectularia</name>
    <dbReference type="NCBI Taxonomy" id="79782"/>
    <lineage>
        <taxon>Eukaryota</taxon>
        <taxon>Metazoa</taxon>
        <taxon>Ecdysozoa</taxon>
        <taxon>Arthropoda</taxon>
        <taxon>Hexapoda</taxon>
        <taxon>Insecta</taxon>
        <taxon>Pterygota</taxon>
        <taxon>Neoptera</taxon>
        <taxon>Paraneoptera</taxon>
        <taxon>Hemiptera</taxon>
        <taxon>Heteroptera</taxon>
        <taxon>Panheteroptera</taxon>
        <taxon>Cimicomorpha</taxon>
        <taxon>Cimicidae</taxon>
        <taxon>Cimex</taxon>
    </lineage>
</organism>
<keyword evidence="3" id="KW-0677">Repeat</keyword>
<name>A0A8I6RR08_CIMLE</name>
<feature type="domain" description="C2H2-type" evidence="9">
    <location>
        <begin position="148"/>
        <end position="175"/>
    </location>
</feature>
<dbReference type="PROSITE" id="PS50157">
    <property type="entry name" value="ZINC_FINGER_C2H2_2"/>
    <property type="match status" value="7"/>
</dbReference>
<dbReference type="SMART" id="SM00355">
    <property type="entry name" value="ZnF_C2H2"/>
    <property type="match status" value="8"/>
</dbReference>
<dbReference type="FunFam" id="3.30.160.60:FF:000125">
    <property type="entry name" value="Putative zinc finger protein 143"/>
    <property type="match status" value="1"/>
</dbReference>
<dbReference type="Pfam" id="PF00096">
    <property type="entry name" value="zf-C2H2"/>
    <property type="match status" value="3"/>
</dbReference>
<sequence length="384" mass="43752">MNGACCYTRIPNKAEIEMSLESSEEADARPEIPPSPDTGQKEEQKNVESKNRKHLTCDVKGCTASFSRPWRLAAHKAVHLGEKPFPCDVAGCDKAYTSSYHLRRHKLSTHSSSPAIEKVFKCEFEGCTAIFKQRQNERRHYRRTHEKKICLTCGKSFEKQSMLRSHAFYHTGEPPYKCEICKAGFLTKGNLIRHNRGHREHICPVHGCIQVFDTWSHLRKHLATHPLQFTCYYCKKAYRLKEFLKAHIKKHMNANGGPLKRQCTLKRYTCSICSASLLGKASLKRHISLIHEKSKNEKTEKADNKPRAPRKDKGVPKRSMATALSSVFLNADLELRLLHGEPVVDDLERAISTNQIQESQMVLVDGSTSESDVPIVKEIEFNKL</sequence>
<dbReference type="GeneID" id="106666131"/>
<dbReference type="InterPro" id="IPR036236">
    <property type="entry name" value="Znf_C2H2_sf"/>
</dbReference>
<dbReference type="SUPFAM" id="SSF57667">
    <property type="entry name" value="beta-beta-alpha zinc fingers"/>
    <property type="match status" value="3"/>
</dbReference>
<evidence type="ECO:0000256" key="7">
    <source>
        <dbReference type="PROSITE-ProRule" id="PRU00042"/>
    </source>
</evidence>
<dbReference type="PANTHER" id="PTHR24394">
    <property type="entry name" value="ZINC FINGER PROTEIN"/>
    <property type="match status" value="1"/>
</dbReference>
<evidence type="ECO:0000313" key="11">
    <source>
        <dbReference type="Proteomes" id="UP000494040"/>
    </source>
</evidence>
<dbReference type="OMA" id="KCARENC"/>
<dbReference type="AlphaFoldDB" id="A0A8I6RR08"/>
<protein>
    <recommendedName>
        <fullName evidence="9">C2H2-type domain-containing protein</fullName>
    </recommendedName>
</protein>
<feature type="domain" description="C2H2-type" evidence="9">
    <location>
        <begin position="85"/>
        <end position="115"/>
    </location>
</feature>
<evidence type="ECO:0000256" key="3">
    <source>
        <dbReference type="ARBA" id="ARBA00022737"/>
    </source>
</evidence>
<proteinExistence type="predicted"/>
<dbReference type="FunFam" id="3.30.160.60:FF:000446">
    <property type="entry name" value="Zinc finger protein"/>
    <property type="match status" value="1"/>
</dbReference>
<evidence type="ECO:0000256" key="8">
    <source>
        <dbReference type="SAM" id="MobiDB-lite"/>
    </source>
</evidence>
<evidence type="ECO:0000256" key="4">
    <source>
        <dbReference type="ARBA" id="ARBA00022771"/>
    </source>
</evidence>
<dbReference type="EnsemblMetazoa" id="XM_014393059.2">
    <property type="protein sequence ID" value="XP_014248545.1"/>
    <property type="gene ID" value="LOC106666131"/>
</dbReference>